<gene>
    <name evidence="3" type="ORF">M9978_05135</name>
</gene>
<accession>A0A9X2HIM7</accession>
<dbReference type="EMBL" id="JAMLDX010000003">
    <property type="protein sequence ID" value="MCP3729809.1"/>
    <property type="molecule type" value="Genomic_DNA"/>
</dbReference>
<reference evidence="3" key="1">
    <citation type="submission" date="2022-05" db="EMBL/GenBank/DDBJ databases">
        <title>Sphingomonas sp. strain MG17 Genome sequencing and assembly.</title>
        <authorList>
            <person name="Kim I."/>
        </authorList>
    </citation>
    <scope>NUCLEOTIDE SEQUENCE</scope>
    <source>
        <strain evidence="3">MG17</strain>
    </source>
</reference>
<name>A0A9X2HIM7_9SPHN</name>
<dbReference type="PANTHER" id="PTHR30535">
    <property type="entry name" value="VITAMIN B12-BINDING PROTEIN"/>
    <property type="match status" value="1"/>
</dbReference>
<dbReference type="InterPro" id="IPR002491">
    <property type="entry name" value="ABC_transptr_periplasmic_BD"/>
</dbReference>
<dbReference type="Proteomes" id="UP001139451">
    <property type="component" value="Unassembled WGS sequence"/>
</dbReference>
<dbReference type="Pfam" id="PF01497">
    <property type="entry name" value="Peripla_BP_2"/>
    <property type="match status" value="1"/>
</dbReference>
<protein>
    <submittedName>
        <fullName evidence="3">ABC transporter substrate-binding protein</fullName>
    </submittedName>
</protein>
<evidence type="ECO:0000259" key="2">
    <source>
        <dbReference type="PROSITE" id="PS50983"/>
    </source>
</evidence>
<organism evidence="3 4">
    <name type="scientific">Sphingomonas tagetis</name>
    <dbReference type="NCBI Taxonomy" id="2949092"/>
    <lineage>
        <taxon>Bacteria</taxon>
        <taxon>Pseudomonadati</taxon>
        <taxon>Pseudomonadota</taxon>
        <taxon>Alphaproteobacteria</taxon>
        <taxon>Sphingomonadales</taxon>
        <taxon>Sphingomonadaceae</taxon>
        <taxon>Sphingomonas</taxon>
    </lineage>
</organism>
<keyword evidence="4" id="KW-1185">Reference proteome</keyword>
<proteinExistence type="predicted"/>
<comment type="caution">
    <text evidence="3">The sequence shown here is derived from an EMBL/GenBank/DDBJ whole genome shotgun (WGS) entry which is preliminary data.</text>
</comment>
<evidence type="ECO:0000313" key="4">
    <source>
        <dbReference type="Proteomes" id="UP001139451"/>
    </source>
</evidence>
<evidence type="ECO:0000256" key="1">
    <source>
        <dbReference type="SAM" id="SignalP"/>
    </source>
</evidence>
<sequence>MAGVVKLGLLALALVFASSATHAPPVPVSKAQLAPNRIVSVNLCADEMVLHLADRGQIAGLSRNAADPSLSAAAAKARGLNIMRDSAEALLVTDPDIIVAIPKGRSDALAMLGVRNYRLVTAPSAETYPEIVEQLRQVGTAVGHPARADALIADMDARLAALPRNPGRGKVAAYYQRRGFMTGTGTLIDELMERLGLVNLAGKLGKPALSQLTLEEMVAARPDYLIMESATAQVTDQGTEMLHHPALRDIPKLWIPQSWTVCGSPEYVFAAESLAEQIETIERAKGAQL</sequence>
<keyword evidence="1" id="KW-0732">Signal</keyword>
<feature type="signal peptide" evidence="1">
    <location>
        <begin position="1"/>
        <end position="23"/>
    </location>
</feature>
<feature type="chain" id="PRO_5040947376" evidence="1">
    <location>
        <begin position="24"/>
        <end position="289"/>
    </location>
</feature>
<dbReference type="Gene3D" id="3.40.50.1980">
    <property type="entry name" value="Nitrogenase molybdenum iron protein domain"/>
    <property type="match status" value="2"/>
</dbReference>
<dbReference type="SUPFAM" id="SSF53807">
    <property type="entry name" value="Helical backbone' metal receptor"/>
    <property type="match status" value="1"/>
</dbReference>
<dbReference type="PROSITE" id="PS50983">
    <property type="entry name" value="FE_B12_PBP"/>
    <property type="match status" value="1"/>
</dbReference>
<dbReference type="AlphaFoldDB" id="A0A9X2HIM7"/>
<evidence type="ECO:0000313" key="3">
    <source>
        <dbReference type="EMBL" id="MCP3729809.1"/>
    </source>
</evidence>
<dbReference type="PANTHER" id="PTHR30535:SF34">
    <property type="entry name" value="MOLYBDATE-BINDING PROTEIN MOLA"/>
    <property type="match status" value="1"/>
</dbReference>
<feature type="domain" description="Fe/B12 periplasmic-binding" evidence="2">
    <location>
        <begin position="37"/>
        <end position="289"/>
    </location>
</feature>
<dbReference type="InterPro" id="IPR050902">
    <property type="entry name" value="ABC_Transporter_SBP"/>
</dbReference>